<name>A0ABW3HLS9_9BACL</name>
<sequence length="339" mass="36772">MSEKLKWGILGCASIAKRAVIPGIQASERNEVAAIASRDAEKASRTAEELDIPVAYSSYEELLADDSIDVVYIPLPNHLHREWTIRAAQAGKHILCEKPLALTAAEAEEMVAACADAGVQLSEAFMYRWHPRYDVIKEIIASGEIGELRGIRSAFTFNNSEDMSNVRYKREWGGGSVYDVGCYPISAARLITGQEPEAVTVQALFSERHGDVDMMASGLVEFSDSVSLTFDCGMWAAFRNPLEVLGTKGIIEVPSAYVTGSPGSGSFFVQSGGERREVVVADMNVYAAQADALAQAISGEAPLRYTPQDAVRNMAVIDACLASARERRRVELGTSPSRL</sequence>
<gene>
    <name evidence="5" type="ORF">ACFQ2I_03695</name>
</gene>
<dbReference type="InterPro" id="IPR055170">
    <property type="entry name" value="GFO_IDH_MocA-like_dom"/>
</dbReference>
<evidence type="ECO:0000313" key="6">
    <source>
        <dbReference type="Proteomes" id="UP001596989"/>
    </source>
</evidence>
<evidence type="ECO:0000259" key="3">
    <source>
        <dbReference type="Pfam" id="PF01408"/>
    </source>
</evidence>
<dbReference type="InterPro" id="IPR000683">
    <property type="entry name" value="Gfo/Idh/MocA-like_OxRdtase_N"/>
</dbReference>
<proteinExistence type="inferred from homology"/>
<evidence type="ECO:0000313" key="5">
    <source>
        <dbReference type="EMBL" id="MFD0958483.1"/>
    </source>
</evidence>
<evidence type="ECO:0000256" key="2">
    <source>
        <dbReference type="ARBA" id="ARBA00023002"/>
    </source>
</evidence>
<dbReference type="EMBL" id="JBHTJZ010000005">
    <property type="protein sequence ID" value="MFD0958483.1"/>
    <property type="molecule type" value="Genomic_DNA"/>
</dbReference>
<dbReference type="Proteomes" id="UP001596989">
    <property type="component" value="Unassembled WGS sequence"/>
</dbReference>
<dbReference type="PANTHER" id="PTHR22604">
    <property type="entry name" value="OXIDOREDUCTASES"/>
    <property type="match status" value="1"/>
</dbReference>
<dbReference type="Pfam" id="PF01408">
    <property type="entry name" value="GFO_IDH_MocA"/>
    <property type="match status" value="1"/>
</dbReference>
<comment type="caution">
    <text evidence="5">The sequence shown here is derived from an EMBL/GenBank/DDBJ whole genome shotgun (WGS) entry which is preliminary data.</text>
</comment>
<comment type="similarity">
    <text evidence="1">Belongs to the Gfo/Idh/MocA family.</text>
</comment>
<dbReference type="RefSeq" id="WP_377562268.1">
    <property type="nucleotide sequence ID" value="NZ_JBHTJZ010000005.1"/>
</dbReference>
<organism evidence="5 6">
    <name type="scientific">Paenibacillus chungangensis</name>
    <dbReference type="NCBI Taxonomy" id="696535"/>
    <lineage>
        <taxon>Bacteria</taxon>
        <taxon>Bacillati</taxon>
        <taxon>Bacillota</taxon>
        <taxon>Bacilli</taxon>
        <taxon>Bacillales</taxon>
        <taxon>Paenibacillaceae</taxon>
        <taxon>Paenibacillus</taxon>
    </lineage>
</organism>
<keyword evidence="2" id="KW-0560">Oxidoreductase</keyword>
<dbReference type="InterPro" id="IPR050984">
    <property type="entry name" value="Gfo/Idh/MocA_domain"/>
</dbReference>
<dbReference type="Gene3D" id="3.40.50.720">
    <property type="entry name" value="NAD(P)-binding Rossmann-like Domain"/>
    <property type="match status" value="1"/>
</dbReference>
<evidence type="ECO:0000259" key="4">
    <source>
        <dbReference type="Pfam" id="PF22725"/>
    </source>
</evidence>
<dbReference type="SUPFAM" id="SSF51735">
    <property type="entry name" value="NAD(P)-binding Rossmann-fold domains"/>
    <property type="match status" value="1"/>
</dbReference>
<feature type="domain" description="Gfo/Idh/MocA-like oxidoreductase N-terminal" evidence="3">
    <location>
        <begin position="5"/>
        <end position="124"/>
    </location>
</feature>
<feature type="domain" description="GFO/IDH/MocA-like oxidoreductase" evidence="4">
    <location>
        <begin position="136"/>
        <end position="252"/>
    </location>
</feature>
<protein>
    <submittedName>
        <fullName evidence="5">Gfo/Idh/MocA family protein</fullName>
    </submittedName>
</protein>
<dbReference type="PANTHER" id="PTHR22604:SF105">
    <property type="entry name" value="TRANS-1,2-DIHYDROBENZENE-1,2-DIOL DEHYDROGENASE"/>
    <property type="match status" value="1"/>
</dbReference>
<dbReference type="Gene3D" id="3.30.360.10">
    <property type="entry name" value="Dihydrodipicolinate Reductase, domain 2"/>
    <property type="match status" value="1"/>
</dbReference>
<accession>A0ABW3HLS9</accession>
<keyword evidence="6" id="KW-1185">Reference proteome</keyword>
<evidence type="ECO:0000256" key="1">
    <source>
        <dbReference type="ARBA" id="ARBA00010928"/>
    </source>
</evidence>
<dbReference type="Pfam" id="PF22725">
    <property type="entry name" value="GFO_IDH_MocA_C3"/>
    <property type="match status" value="1"/>
</dbReference>
<reference evidence="6" key="1">
    <citation type="journal article" date="2019" name="Int. J. Syst. Evol. Microbiol.">
        <title>The Global Catalogue of Microorganisms (GCM) 10K type strain sequencing project: providing services to taxonomists for standard genome sequencing and annotation.</title>
        <authorList>
            <consortium name="The Broad Institute Genomics Platform"/>
            <consortium name="The Broad Institute Genome Sequencing Center for Infectious Disease"/>
            <person name="Wu L."/>
            <person name="Ma J."/>
        </authorList>
    </citation>
    <scope>NUCLEOTIDE SEQUENCE [LARGE SCALE GENOMIC DNA]</scope>
    <source>
        <strain evidence="6">CCUG 59129</strain>
    </source>
</reference>
<dbReference type="SUPFAM" id="SSF55347">
    <property type="entry name" value="Glyceraldehyde-3-phosphate dehydrogenase-like, C-terminal domain"/>
    <property type="match status" value="1"/>
</dbReference>
<dbReference type="InterPro" id="IPR036291">
    <property type="entry name" value="NAD(P)-bd_dom_sf"/>
</dbReference>